<name>A0NLI7_ROSAI</name>
<dbReference type="EMBL" id="AAUW01000001">
    <property type="protein sequence ID" value="EAV45932.1"/>
    <property type="molecule type" value="Genomic_DNA"/>
</dbReference>
<dbReference type="Proteomes" id="UP000004848">
    <property type="component" value="Unassembled WGS sequence"/>
</dbReference>
<gene>
    <name evidence="1" type="ORF">SIAM614_08898</name>
</gene>
<sequence length="70" mass="7627">MQMHATGATQLISLQILGKNGRSERIRTSDPLVPNEVRYQAALHSDTKYELRKLGSSGTAGQGLAVWSVM</sequence>
<accession>A0NLI7</accession>
<dbReference type="AntiFam" id="ANF00012">
    <property type="entry name" value="tRNA translation"/>
</dbReference>
<evidence type="ECO:0000313" key="2">
    <source>
        <dbReference type="Proteomes" id="UP000004848"/>
    </source>
</evidence>
<protein>
    <submittedName>
        <fullName evidence="1">Uncharacterized protein</fullName>
    </submittedName>
</protein>
<proteinExistence type="predicted"/>
<reference evidence="1 2" key="1">
    <citation type="submission" date="2006-05" db="EMBL/GenBank/DDBJ databases">
        <authorList>
            <person name="King G."/>
            <person name="Ferriera S."/>
            <person name="Johnson J."/>
            <person name="Kravitz S."/>
            <person name="Beeson K."/>
            <person name="Sutton G."/>
            <person name="Rogers Y.-H."/>
            <person name="Friedman R."/>
            <person name="Frazier M."/>
            <person name="Venter J.C."/>
        </authorList>
    </citation>
    <scope>NUCLEOTIDE SEQUENCE [LARGE SCALE GENOMIC DNA]</scope>
    <source>
        <strain evidence="2">ATCC 25650 / DSM 13394 / JCM 20685 / NBRC 16684 / NCIMB 2208 / IAM 12614 / B1</strain>
    </source>
</reference>
<organism evidence="1 2">
    <name type="scientific">Roseibium aggregatum (strain ATCC 25650 / DSM 13394 / JCM 20685 / NBRC 16684 / NCIMB 2208 / IAM 12614 / B1)</name>
    <name type="common">Stappia aggregata</name>
    <dbReference type="NCBI Taxonomy" id="384765"/>
    <lineage>
        <taxon>Bacteria</taxon>
        <taxon>Pseudomonadati</taxon>
        <taxon>Pseudomonadota</taxon>
        <taxon>Alphaproteobacteria</taxon>
        <taxon>Hyphomicrobiales</taxon>
        <taxon>Stappiaceae</taxon>
        <taxon>Roseibium</taxon>
    </lineage>
</organism>
<dbReference type="AlphaFoldDB" id="A0NLI7"/>
<comment type="caution">
    <text evidence="1">The sequence shown here is derived from an EMBL/GenBank/DDBJ whole genome shotgun (WGS) entry which is preliminary data.</text>
</comment>
<evidence type="ECO:0000313" key="1">
    <source>
        <dbReference type="EMBL" id="EAV45932.1"/>
    </source>
</evidence>